<dbReference type="AlphaFoldDB" id="A0ABD5CEI7"/>
<comment type="caution">
    <text evidence="1">The sequence shown here is derived from an EMBL/GenBank/DDBJ whole genome shotgun (WGS) entry which is preliminary data.</text>
</comment>
<reference evidence="1 2" key="1">
    <citation type="submission" date="2023-08" db="EMBL/GenBank/DDBJ databases">
        <title>Genome sequencing of plant associated microbes to promote plant fitness in Sorghum bicolor and Oryza sativa.</title>
        <authorList>
            <person name="Coleman-Derr D."/>
        </authorList>
    </citation>
    <scope>NUCLEOTIDE SEQUENCE [LARGE SCALE GENOMIC DNA]</scope>
    <source>
        <strain evidence="1 2">SLBN-33</strain>
    </source>
</reference>
<accession>A0ABD5CEI7</accession>
<protein>
    <submittedName>
        <fullName evidence="1">Uncharacterized protein</fullName>
    </submittedName>
</protein>
<name>A0ABD5CEI7_9BURK</name>
<evidence type="ECO:0000313" key="1">
    <source>
        <dbReference type="EMBL" id="MDR6203682.1"/>
    </source>
</evidence>
<dbReference type="EMBL" id="JAVIZN010000002">
    <property type="protein sequence ID" value="MDR6203682.1"/>
    <property type="molecule type" value="Genomic_DNA"/>
</dbReference>
<organism evidence="1 2">
    <name type="scientific">Paraburkholderia graminis</name>
    <dbReference type="NCBI Taxonomy" id="60548"/>
    <lineage>
        <taxon>Bacteria</taxon>
        <taxon>Pseudomonadati</taxon>
        <taxon>Pseudomonadota</taxon>
        <taxon>Betaproteobacteria</taxon>
        <taxon>Burkholderiales</taxon>
        <taxon>Burkholderiaceae</taxon>
        <taxon>Paraburkholderia</taxon>
    </lineage>
</organism>
<evidence type="ECO:0000313" key="2">
    <source>
        <dbReference type="Proteomes" id="UP001245184"/>
    </source>
</evidence>
<gene>
    <name evidence="1" type="ORF">QF025_002402</name>
</gene>
<proteinExistence type="predicted"/>
<sequence length="256" mass="27338">MFRLLSGGHTGELSYVICRLLAHVSRDDTQAAHHGDACVGHPKRGSSDRHRSLDVVAAGQCTKHDSCRGGPRLELRNVRNDRRTGHSDGHADLRQLGTESLVNLPGLNLSTPRSVGGALPTPVTGKASYLSGSLAGSMLGALGPQTLLDNLLASLQPSSTLFYYSPQAEDLTLQQAALQQTGQASFVNGLSYDSKTGMSVTGQEKAILHQNAINYAEQNNLQLGDALSQTRSLRCPSRCCGMSSSLCPIRVAYRRV</sequence>
<dbReference type="Proteomes" id="UP001245184">
    <property type="component" value="Unassembled WGS sequence"/>
</dbReference>
<dbReference type="RefSeq" id="WP_307254869.1">
    <property type="nucleotide sequence ID" value="NZ_ATXV01000018.1"/>
</dbReference>